<dbReference type="Proteomes" id="UP001500928">
    <property type="component" value="Unassembled WGS sequence"/>
</dbReference>
<sequence length="376" mass="41369">MTPEPFEVGVGDAEIADLRERLRRTRWPEPATVDDWSQGVPLDYVQELCRSWAEDYDFGFAARVNAFPQFRATVDGLGVHFLHVRSPEPDAFPLVLTHGWPGSVLEFLGVLGPLTDPRAHGGDPADAFHVVAPSLPGYGWSDKPSAPGWGITRTARAWDTLMVSLGYTRYGAQGGDWGSAVSGALGEVAPERVAGVHLNLGAVALGGFDDPTPAERANLAAAEEFARTGRGYSGQQATRPQTLGYALTDSPAGQAAWIAEKFWAWTDNDGHPEDAVSRQQILDEISVYWFTASATSSARLYWESFAHFRDPVTAPCGLSVYPRDITRPSRREAERRFTDLRWFAEMPRGGHFAALEQPASLVEQVRGFFRLVRREP</sequence>
<dbReference type="PANTHER" id="PTHR21661:SF35">
    <property type="entry name" value="EPOXIDE HYDROLASE"/>
    <property type="match status" value="1"/>
</dbReference>
<keyword evidence="3 5" id="KW-0378">Hydrolase</keyword>
<dbReference type="Pfam" id="PF06441">
    <property type="entry name" value="EHN"/>
    <property type="match status" value="1"/>
</dbReference>
<comment type="caution">
    <text evidence="5">The sequence shown here is derived from an EMBL/GenBank/DDBJ whole genome shotgun (WGS) entry which is preliminary data.</text>
</comment>
<protein>
    <submittedName>
        <fullName evidence="5">Epoxide hydrolase</fullName>
    </submittedName>
</protein>
<dbReference type="InterPro" id="IPR029058">
    <property type="entry name" value="AB_hydrolase_fold"/>
</dbReference>
<accession>A0ABP9B4U0</accession>
<organism evidence="5 6">
    <name type="scientific">Actinomycetospora chlora</name>
    <dbReference type="NCBI Taxonomy" id="663608"/>
    <lineage>
        <taxon>Bacteria</taxon>
        <taxon>Bacillati</taxon>
        <taxon>Actinomycetota</taxon>
        <taxon>Actinomycetes</taxon>
        <taxon>Pseudonocardiales</taxon>
        <taxon>Pseudonocardiaceae</taxon>
        <taxon>Actinomycetospora</taxon>
    </lineage>
</organism>
<dbReference type="GO" id="GO:0016787">
    <property type="term" value="F:hydrolase activity"/>
    <property type="evidence" value="ECO:0007669"/>
    <property type="project" value="UniProtKB-KW"/>
</dbReference>
<keyword evidence="6" id="KW-1185">Reference proteome</keyword>
<dbReference type="EMBL" id="BAABHO010000019">
    <property type="protein sequence ID" value="GAA4790610.1"/>
    <property type="molecule type" value="Genomic_DNA"/>
</dbReference>
<comment type="similarity">
    <text evidence="1">Belongs to the peptidase S33 family.</text>
</comment>
<dbReference type="InterPro" id="IPR010497">
    <property type="entry name" value="Epoxide_hydro_N"/>
</dbReference>
<dbReference type="InterPro" id="IPR000639">
    <property type="entry name" value="Epox_hydrolase-like"/>
</dbReference>
<keyword evidence="2" id="KW-0058">Aromatic hydrocarbons catabolism</keyword>
<reference evidence="6" key="1">
    <citation type="journal article" date="2019" name="Int. J. Syst. Evol. Microbiol.">
        <title>The Global Catalogue of Microorganisms (GCM) 10K type strain sequencing project: providing services to taxonomists for standard genome sequencing and annotation.</title>
        <authorList>
            <consortium name="The Broad Institute Genomics Platform"/>
            <consortium name="The Broad Institute Genome Sequencing Center for Infectious Disease"/>
            <person name="Wu L."/>
            <person name="Ma J."/>
        </authorList>
    </citation>
    <scope>NUCLEOTIDE SEQUENCE [LARGE SCALE GENOMIC DNA]</scope>
    <source>
        <strain evidence="6">JCM 17979</strain>
    </source>
</reference>
<dbReference type="SUPFAM" id="SSF53474">
    <property type="entry name" value="alpha/beta-Hydrolases"/>
    <property type="match status" value="1"/>
</dbReference>
<dbReference type="PRINTS" id="PR00412">
    <property type="entry name" value="EPOXHYDRLASE"/>
</dbReference>
<evidence type="ECO:0000256" key="3">
    <source>
        <dbReference type="ARBA" id="ARBA00022801"/>
    </source>
</evidence>
<evidence type="ECO:0000256" key="1">
    <source>
        <dbReference type="ARBA" id="ARBA00010088"/>
    </source>
</evidence>
<proteinExistence type="inferred from homology"/>
<evidence type="ECO:0000256" key="2">
    <source>
        <dbReference type="ARBA" id="ARBA00022797"/>
    </source>
</evidence>
<feature type="domain" description="Epoxide hydrolase N-terminal" evidence="4">
    <location>
        <begin position="4"/>
        <end position="107"/>
    </location>
</feature>
<gene>
    <name evidence="5" type="ORF">GCM10023200_27010</name>
</gene>
<dbReference type="InterPro" id="IPR016292">
    <property type="entry name" value="Epoxide_hydrolase"/>
</dbReference>
<dbReference type="Gene3D" id="3.40.50.1820">
    <property type="entry name" value="alpha/beta hydrolase"/>
    <property type="match status" value="1"/>
</dbReference>
<evidence type="ECO:0000313" key="5">
    <source>
        <dbReference type="EMBL" id="GAA4790610.1"/>
    </source>
</evidence>
<evidence type="ECO:0000313" key="6">
    <source>
        <dbReference type="Proteomes" id="UP001500928"/>
    </source>
</evidence>
<dbReference type="RefSeq" id="WP_345415203.1">
    <property type="nucleotide sequence ID" value="NZ_BAABHO010000019.1"/>
</dbReference>
<dbReference type="PANTHER" id="PTHR21661">
    <property type="entry name" value="EPOXIDE HYDROLASE 1-RELATED"/>
    <property type="match status" value="1"/>
</dbReference>
<name>A0ABP9B4U0_9PSEU</name>
<evidence type="ECO:0000259" key="4">
    <source>
        <dbReference type="Pfam" id="PF06441"/>
    </source>
</evidence>
<dbReference type="PIRSF" id="PIRSF001112">
    <property type="entry name" value="Epoxide_hydrolase"/>
    <property type="match status" value="1"/>
</dbReference>